<evidence type="ECO:0000313" key="1">
    <source>
        <dbReference type="EMBL" id="GLS25922.1"/>
    </source>
</evidence>
<dbReference type="Proteomes" id="UP001156870">
    <property type="component" value="Unassembled WGS sequence"/>
</dbReference>
<name>A0AA37T7C2_9GAMM</name>
<comment type="caution">
    <text evidence="1">The sequence shown here is derived from an EMBL/GenBank/DDBJ whole genome shotgun (WGS) entry which is preliminary data.</text>
</comment>
<organism evidence="1 2">
    <name type="scientific">Marinibactrum halimedae</name>
    <dbReference type="NCBI Taxonomy" id="1444977"/>
    <lineage>
        <taxon>Bacteria</taxon>
        <taxon>Pseudomonadati</taxon>
        <taxon>Pseudomonadota</taxon>
        <taxon>Gammaproteobacteria</taxon>
        <taxon>Cellvibrionales</taxon>
        <taxon>Cellvibrionaceae</taxon>
        <taxon>Marinibactrum</taxon>
    </lineage>
</organism>
<proteinExistence type="predicted"/>
<sequence>MTRFVSMGMPVEDECSTVLVNSIGQCLVELSSPGSLLHDLIYKSFLGQIILE</sequence>
<dbReference type="EMBL" id="BSPD01000037">
    <property type="protein sequence ID" value="GLS25922.1"/>
    <property type="molecule type" value="Genomic_DNA"/>
</dbReference>
<accession>A0AA37T7C2</accession>
<keyword evidence="2" id="KW-1185">Reference proteome</keyword>
<dbReference type="AlphaFoldDB" id="A0AA37T7C2"/>
<protein>
    <submittedName>
        <fullName evidence="1">Uncharacterized protein</fullName>
    </submittedName>
</protein>
<evidence type="ECO:0000313" key="2">
    <source>
        <dbReference type="Proteomes" id="UP001156870"/>
    </source>
</evidence>
<gene>
    <name evidence="1" type="ORF">GCM10007877_16370</name>
</gene>
<reference evidence="1 2" key="1">
    <citation type="journal article" date="2014" name="Int. J. Syst. Evol. Microbiol.">
        <title>Complete genome sequence of Corynebacterium casei LMG S-19264T (=DSM 44701T), isolated from a smear-ripened cheese.</title>
        <authorList>
            <consortium name="US DOE Joint Genome Institute (JGI-PGF)"/>
            <person name="Walter F."/>
            <person name="Albersmeier A."/>
            <person name="Kalinowski J."/>
            <person name="Ruckert C."/>
        </authorList>
    </citation>
    <scope>NUCLEOTIDE SEQUENCE [LARGE SCALE GENOMIC DNA]</scope>
    <source>
        <strain evidence="1 2">NBRC 110095</strain>
    </source>
</reference>